<dbReference type="EMBL" id="JAPWTJ010002847">
    <property type="protein sequence ID" value="KAJ8964260.1"/>
    <property type="molecule type" value="Genomic_DNA"/>
</dbReference>
<gene>
    <name evidence="1" type="ORF">NQ317_002162</name>
</gene>
<evidence type="ECO:0000313" key="1">
    <source>
        <dbReference type="EMBL" id="KAJ8964260.1"/>
    </source>
</evidence>
<accession>A0ABQ9ITA2</accession>
<dbReference type="Gene3D" id="3.40.50.720">
    <property type="entry name" value="NAD(P)-binding Rossmann-like Domain"/>
    <property type="match status" value="1"/>
</dbReference>
<sequence>MFVSQFALCIQLLTETETRAKMIQYTKQMILTGKHMVWPGLSCMSATMFLYLYCISPQLSNIGKSPAGWDETYWENVICVATNCLCGDTHVGGEISTIIMRHMTKFGRISVCGAIGGYNEKDLLRPSGKPVPDLTIFRPTPVRKCRHRMIVTAGHLLALSYDWP</sequence>
<protein>
    <submittedName>
        <fullName evidence="1">Uncharacterized protein</fullName>
    </submittedName>
</protein>
<keyword evidence="2" id="KW-1185">Reference proteome</keyword>
<proteinExistence type="predicted"/>
<dbReference type="Proteomes" id="UP001162164">
    <property type="component" value="Unassembled WGS sequence"/>
</dbReference>
<evidence type="ECO:0000313" key="2">
    <source>
        <dbReference type="Proteomes" id="UP001162164"/>
    </source>
</evidence>
<organism evidence="1 2">
    <name type="scientific">Molorchus minor</name>
    <dbReference type="NCBI Taxonomy" id="1323400"/>
    <lineage>
        <taxon>Eukaryota</taxon>
        <taxon>Metazoa</taxon>
        <taxon>Ecdysozoa</taxon>
        <taxon>Arthropoda</taxon>
        <taxon>Hexapoda</taxon>
        <taxon>Insecta</taxon>
        <taxon>Pterygota</taxon>
        <taxon>Neoptera</taxon>
        <taxon>Endopterygota</taxon>
        <taxon>Coleoptera</taxon>
        <taxon>Polyphaga</taxon>
        <taxon>Cucujiformia</taxon>
        <taxon>Chrysomeloidea</taxon>
        <taxon>Cerambycidae</taxon>
        <taxon>Lamiinae</taxon>
        <taxon>Monochamini</taxon>
        <taxon>Molorchus</taxon>
    </lineage>
</organism>
<comment type="caution">
    <text evidence="1">The sequence shown here is derived from an EMBL/GenBank/DDBJ whole genome shotgun (WGS) entry which is preliminary data.</text>
</comment>
<reference evidence="1" key="1">
    <citation type="journal article" date="2023" name="Insect Mol. Biol.">
        <title>Genome sequencing provides insights into the evolution of gene families encoding plant cell wall-degrading enzymes in longhorned beetles.</title>
        <authorList>
            <person name="Shin N.R."/>
            <person name="Okamura Y."/>
            <person name="Kirsch R."/>
            <person name="Pauchet Y."/>
        </authorList>
    </citation>
    <scope>NUCLEOTIDE SEQUENCE</scope>
    <source>
        <strain evidence="1">MMC_N1</strain>
    </source>
</reference>
<name>A0ABQ9ITA2_9CUCU</name>